<protein>
    <recommendedName>
        <fullName evidence="8">Oxaloacetate decarboxylase gamma chain</fullName>
    </recommendedName>
</protein>
<evidence type="ECO:0000256" key="3">
    <source>
        <dbReference type="ARBA" id="ARBA00022692"/>
    </source>
</evidence>
<accession>A0A381YWH8</accession>
<dbReference type="GO" id="GO:0015081">
    <property type="term" value="F:sodium ion transmembrane transporter activity"/>
    <property type="evidence" value="ECO:0007669"/>
    <property type="project" value="InterPro"/>
</dbReference>
<comment type="subcellular location">
    <subcellularLocation>
        <location evidence="1">Cell membrane</location>
    </subcellularLocation>
</comment>
<keyword evidence="4 6" id="KW-1133">Transmembrane helix</keyword>
<evidence type="ECO:0008006" key="8">
    <source>
        <dbReference type="Google" id="ProtNLM"/>
    </source>
</evidence>
<dbReference type="EMBL" id="UINC01019226">
    <property type="protein sequence ID" value="SVA81310.1"/>
    <property type="molecule type" value="Genomic_DNA"/>
</dbReference>
<evidence type="ECO:0000256" key="4">
    <source>
        <dbReference type="ARBA" id="ARBA00022989"/>
    </source>
</evidence>
<sequence>MDSIVLTSLIVSLIAISVIFTVLIVLIYTIKLLVRLIPYEEPPAQKITSAALPKTSPPSVSPDIISAITSVMATHLGKSPQEFHITQINPK</sequence>
<dbReference type="InterPro" id="IPR005899">
    <property type="entry name" value="Na_pump_deCOase"/>
</dbReference>
<dbReference type="GO" id="GO:0036376">
    <property type="term" value="P:sodium ion export across plasma membrane"/>
    <property type="evidence" value="ECO:0007669"/>
    <property type="project" value="InterPro"/>
</dbReference>
<dbReference type="AlphaFoldDB" id="A0A381YWH8"/>
<gene>
    <name evidence="7" type="ORF">METZ01_LOCUS134164</name>
</gene>
<evidence type="ECO:0000256" key="2">
    <source>
        <dbReference type="ARBA" id="ARBA00022475"/>
    </source>
</evidence>
<evidence type="ECO:0000256" key="5">
    <source>
        <dbReference type="ARBA" id="ARBA00023136"/>
    </source>
</evidence>
<dbReference type="Pfam" id="PF04277">
    <property type="entry name" value="OAD_gamma"/>
    <property type="match status" value="1"/>
</dbReference>
<dbReference type="GO" id="GO:0005886">
    <property type="term" value="C:plasma membrane"/>
    <property type="evidence" value="ECO:0007669"/>
    <property type="project" value="UniProtKB-SubCell"/>
</dbReference>
<organism evidence="7">
    <name type="scientific">marine metagenome</name>
    <dbReference type="NCBI Taxonomy" id="408172"/>
    <lineage>
        <taxon>unclassified sequences</taxon>
        <taxon>metagenomes</taxon>
        <taxon>ecological metagenomes</taxon>
    </lineage>
</organism>
<evidence type="ECO:0000256" key="1">
    <source>
        <dbReference type="ARBA" id="ARBA00004236"/>
    </source>
</evidence>
<evidence type="ECO:0000256" key="6">
    <source>
        <dbReference type="SAM" id="Phobius"/>
    </source>
</evidence>
<keyword evidence="3 6" id="KW-0812">Transmembrane</keyword>
<keyword evidence="5 6" id="KW-0472">Membrane</keyword>
<reference evidence="7" key="1">
    <citation type="submission" date="2018-05" db="EMBL/GenBank/DDBJ databases">
        <authorList>
            <person name="Lanie J.A."/>
            <person name="Ng W.-L."/>
            <person name="Kazmierczak K.M."/>
            <person name="Andrzejewski T.M."/>
            <person name="Davidsen T.M."/>
            <person name="Wayne K.J."/>
            <person name="Tettelin H."/>
            <person name="Glass J.I."/>
            <person name="Rusch D."/>
            <person name="Podicherti R."/>
            <person name="Tsui H.-C.T."/>
            <person name="Winkler M.E."/>
        </authorList>
    </citation>
    <scope>NUCLEOTIDE SEQUENCE</scope>
</reference>
<name>A0A381YWH8_9ZZZZ</name>
<evidence type="ECO:0000313" key="7">
    <source>
        <dbReference type="EMBL" id="SVA81310.1"/>
    </source>
</evidence>
<keyword evidence="2" id="KW-1003">Cell membrane</keyword>
<feature type="transmembrane region" description="Helical" evidence="6">
    <location>
        <begin position="6"/>
        <end position="30"/>
    </location>
</feature>
<proteinExistence type="predicted"/>